<dbReference type="SMART" id="SM00862">
    <property type="entry name" value="Trans_reg_C"/>
    <property type="match status" value="1"/>
</dbReference>
<accession>A0AAE7EA46</accession>
<keyword evidence="1" id="KW-0238">DNA-binding</keyword>
<dbReference type="InterPro" id="IPR001867">
    <property type="entry name" value="OmpR/PhoB-type_DNA-bd"/>
</dbReference>
<dbReference type="AlphaFoldDB" id="A0AAE7EA46"/>
<protein>
    <recommendedName>
        <fullName evidence="2">OmpR/PhoB-type domain-containing protein</fullName>
    </recommendedName>
</protein>
<proteinExistence type="predicted"/>
<gene>
    <name evidence="3" type="ORF">CURT_0958</name>
</gene>
<evidence type="ECO:0000313" key="3">
    <source>
        <dbReference type="EMBL" id="QKF84441.1"/>
    </source>
</evidence>
<dbReference type="Proteomes" id="UP000509722">
    <property type="component" value="Chromosome"/>
</dbReference>
<evidence type="ECO:0000259" key="2">
    <source>
        <dbReference type="SMART" id="SM00862"/>
    </source>
</evidence>
<dbReference type="GO" id="GO:0003677">
    <property type="term" value="F:DNA binding"/>
    <property type="evidence" value="ECO:0007669"/>
    <property type="project" value="UniProtKB-KW"/>
</dbReference>
<evidence type="ECO:0000256" key="1">
    <source>
        <dbReference type="ARBA" id="ARBA00023125"/>
    </source>
</evidence>
<dbReference type="GO" id="GO:0000160">
    <property type="term" value="P:phosphorelay signal transduction system"/>
    <property type="evidence" value="ECO:0007669"/>
    <property type="project" value="InterPro"/>
</dbReference>
<dbReference type="SUPFAM" id="SSF46894">
    <property type="entry name" value="C-terminal effector domain of the bipartite response regulators"/>
    <property type="match status" value="1"/>
</dbReference>
<evidence type="ECO:0000313" key="4">
    <source>
        <dbReference type="Proteomes" id="UP000509722"/>
    </source>
</evidence>
<dbReference type="InterPro" id="IPR016032">
    <property type="entry name" value="Sig_transdc_resp-reg_C-effctor"/>
</dbReference>
<dbReference type="GO" id="GO:0006355">
    <property type="term" value="P:regulation of DNA-templated transcription"/>
    <property type="evidence" value="ECO:0007669"/>
    <property type="project" value="InterPro"/>
</dbReference>
<dbReference type="Gene3D" id="1.10.10.10">
    <property type="entry name" value="Winged helix-like DNA-binding domain superfamily/Winged helix DNA-binding domain"/>
    <property type="match status" value="1"/>
</dbReference>
<reference evidence="3 4" key="1">
    <citation type="submission" date="2020-05" db="EMBL/GenBank/DDBJ databases">
        <title>Complete genome sequencing of Campylobacter and Arcobacter type strains.</title>
        <authorList>
            <person name="Miller W.G."/>
            <person name="Yee E."/>
        </authorList>
    </citation>
    <scope>NUCLEOTIDE SEQUENCE [LARGE SCALE GENOMIC DNA]</scope>
    <source>
        <strain evidence="3 4">LMG 6451</strain>
    </source>
</reference>
<dbReference type="InterPro" id="IPR036388">
    <property type="entry name" value="WH-like_DNA-bd_sf"/>
</dbReference>
<dbReference type="EMBL" id="CP053832">
    <property type="protein sequence ID" value="QKF84441.1"/>
    <property type="molecule type" value="Genomic_DNA"/>
</dbReference>
<sequence>MNKFKNLNLMLATKDKELILKAKNSIKLFKNLYIQDCESFISAYLNSNVAIDLIVLDLDDCGDIDLSSIMYIHPNQQFIFLASKRQIYLKFLENFKGGKSAVLFKPIKFSAILDNLLLMLKNKDQKEENLLNLTNEISINLKKEKIYQNGEEIFLTPMMHKLILLLCANLNNLVTFEMIESSVYESVPNSRIVVQNLVGNLKRKFNLDIKSIYAKGYVLKSLEEQS</sequence>
<name>A0AAE7EA46_9BACT</name>
<dbReference type="RefSeq" id="WP_018713134.1">
    <property type="nucleotide sequence ID" value="NZ_CP053832.1"/>
</dbReference>
<dbReference type="GeneID" id="77175859"/>
<feature type="domain" description="OmpR/PhoB-type" evidence="2">
    <location>
        <begin position="150"/>
        <end position="219"/>
    </location>
</feature>
<organism evidence="3 4">
    <name type="scientific">Campylobacter ureolyticus</name>
    <dbReference type="NCBI Taxonomy" id="827"/>
    <lineage>
        <taxon>Bacteria</taxon>
        <taxon>Pseudomonadati</taxon>
        <taxon>Campylobacterota</taxon>
        <taxon>Epsilonproteobacteria</taxon>
        <taxon>Campylobacterales</taxon>
        <taxon>Campylobacteraceae</taxon>
        <taxon>Campylobacter</taxon>
    </lineage>
</organism>